<keyword evidence="1" id="KW-0812">Transmembrane</keyword>
<organism evidence="2 3">
    <name type="scientific">Blastocystis sp. subtype 1 (strain ATCC 50177 / NandII)</name>
    <dbReference type="NCBI Taxonomy" id="478820"/>
    <lineage>
        <taxon>Eukaryota</taxon>
        <taxon>Sar</taxon>
        <taxon>Stramenopiles</taxon>
        <taxon>Bigyra</taxon>
        <taxon>Opalozoa</taxon>
        <taxon>Opalinata</taxon>
        <taxon>Blastocystidae</taxon>
        <taxon>Blastocystis</taxon>
    </lineage>
</organism>
<dbReference type="AlphaFoldDB" id="A0A196SBP5"/>
<evidence type="ECO:0000313" key="3">
    <source>
        <dbReference type="Proteomes" id="UP000078348"/>
    </source>
</evidence>
<protein>
    <submittedName>
        <fullName evidence="2">Uncharacterized protein</fullName>
    </submittedName>
</protein>
<dbReference type="EMBL" id="LXWW01000238">
    <property type="protein sequence ID" value="OAO14438.1"/>
    <property type="molecule type" value="Genomic_DNA"/>
</dbReference>
<evidence type="ECO:0000313" key="2">
    <source>
        <dbReference type="EMBL" id="OAO14438.1"/>
    </source>
</evidence>
<comment type="caution">
    <text evidence="2">The sequence shown here is derived from an EMBL/GenBank/DDBJ whole genome shotgun (WGS) entry which is preliminary data.</text>
</comment>
<keyword evidence="1" id="KW-0472">Membrane</keyword>
<feature type="transmembrane region" description="Helical" evidence="1">
    <location>
        <begin position="12"/>
        <end position="36"/>
    </location>
</feature>
<gene>
    <name evidence="2" type="ORF">AV274_3741</name>
</gene>
<reference evidence="2 3" key="1">
    <citation type="submission" date="2016-05" db="EMBL/GenBank/DDBJ databases">
        <title>Nuclear genome of Blastocystis sp. subtype 1 NandII.</title>
        <authorList>
            <person name="Gentekaki E."/>
            <person name="Curtis B."/>
            <person name="Stairs C."/>
            <person name="Eme L."/>
            <person name="Herman E."/>
            <person name="Klimes V."/>
            <person name="Arias M.C."/>
            <person name="Elias M."/>
            <person name="Hilliou F."/>
            <person name="Klute M."/>
            <person name="Malik S.-B."/>
            <person name="Pightling A."/>
            <person name="Rachubinski R."/>
            <person name="Salas D."/>
            <person name="Schlacht A."/>
            <person name="Suga H."/>
            <person name="Archibald J."/>
            <person name="Ball S.G."/>
            <person name="Clark G."/>
            <person name="Dacks J."/>
            <person name="Van Der Giezen M."/>
            <person name="Tsaousis A."/>
            <person name="Roger A."/>
        </authorList>
    </citation>
    <scope>NUCLEOTIDE SEQUENCE [LARGE SCALE GENOMIC DNA]</scope>
    <source>
        <strain evidence="3">ATCC 50177 / NandII</strain>
    </source>
</reference>
<sequence length="189" mass="21136">MSCGDCLSSTRKCFLITLNMLLMIAGLVMAGATGYYCMQISKKIAYNTYIGCGLGLVTFLFPMFIVCGGYESRCYLIFNNIIMILLSIAELVAASFYFIPDKVDLVKKILDLPKEYYDWIDSHLAIVGIVGGSIVAVQLLTVIIGGVHANSAKKTKENDIEMPLTNQPPKRTYREKAIEKYDLERFRSE</sequence>
<feature type="transmembrane region" description="Helical" evidence="1">
    <location>
        <begin position="119"/>
        <end position="147"/>
    </location>
</feature>
<name>A0A196SBP5_BLAHN</name>
<feature type="transmembrane region" description="Helical" evidence="1">
    <location>
        <begin position="77"/>
        <end position="99"/>
    </location>
</feature>
<accession>A0A196SBP5</accession>
<dbReference type="Proteomes" id="UP000078348">
    <property type="component" value="Unassembled WGS sequence"/>
</dbReference>
<dbReference type="OrthoDB" id="201975at2759"/>
<evidence type="ECO:0000256" key="1">
    <source>
        <dbReference type="SAM" id="Phobius"/>
    </source>
</evidence>
<proteinExistence type="predicted"/>
<feature type="transmembrane region" description="Helical" evidence="1">
    <location>
        <begin position="48"/>
        <end position="70"/>
    </location>
</feature>
<keyword evidence="3" id="KW-1185">Reference proteome</keyword>
<keyword evidence="1" id="KW-1133">Transmembrane helix</keyword>